<keyword evidence="2" id="KW-0812">Transmembrane</keyword>
<accession>A0A507EY72</accession>
<evidence type="ECO:0000256" key="1">
    <source>
        <dbReference type="SAM" id="MobiDB-lite"/>
    </source>
</evidence>
<feature type="region of interest" description="Disordered" evidence="1">
    <location>
        <begin position="334"/>
        <end position="360"/>
    </location>
</feature>
<feature type="region of interest" description="Disordered" evidence="1">
    <location>
        <begin position="243"/>
        <end position="271"/>
    </location>
</feature>
<protein>
    <submittedName>
        <fullName evidence="3">Uncharacterized protein</fullName>
    </submittedName>
</protein>
<keyword evidence="2" id="KW-0472">Membrane</keyword>
<dbReference type="OrthoDB" id="2154607at2759"/>
<comment type="caution">
    <text evidence="3">The sequence shown here is derived from an EMBL/GenBank/DDBJ whole genome shotgun (WGS) entry which is preliminary data.</text>
</comment>
<gene>
    <name evidence="3" type="ORF">CcCBS67573_g06971</name>
</gene>
<feature type="compositionally biased region" description="Polar residues" evidence="1">
    <location>
        <begin position="243"/>
        <end position="263"/>
    </location>
</feature>
<name>A0A507EY72_9FUNG</name>
<sequence length="456" mass="50075">MQIDDESGVQAHVALLALFAYGAYLVKNVWGATPAFAPVAVFVLASVDMAVNRRKYSVERAESEEEEAEETDKLVQEESSSVQDEEVDQFYDANEPIETRPMHEPEEPHASAAAAMAAAAVVPAAVATTGLKVADYADLIECVRIISNWNPAQISVSASQQQQQQSTMDDEKDSEFVNTVLRRMIQTLVRYHDLDSAAAELNWDASFYVFESVSVAQSTMDAMLRLVGGKVEEAKAQLTQLASDWDNQSSEATARNRDSLQTLTEDDESHKEWESTDAYLIYVHDLDAFAPVQNTCPEDSKRVRTAIAQMPSMGLVPGDRFVILCGWRDATQSTMQPKSNFMPAPSSMQRTSNNNNNNYKSNRSLAAKPSIPAFENNAASGFSAICHARIESVQDLPPTACRVTVSILQERENVAFSFSPGVSGVDVSKLILENRVKDAFTYGSVRVGSEIVDALF</sequence>
<evidence type="ECO:0000313" key="3">
    <source>
        <dbReference type="EMBL" id="TPX68989.1"/>
    </source>
</evidence>
<proteinExistence type="predicted"/>
<dbReference type="Proteomes" id="UP000320333">
    <property type="component" value="Unassembled WGS sequence"/>
</dbReference>
<evidence type="ECO:0000256" key="2">
    <source>
        <dbReference type="SAM" id="Phobius"/>
    </source>
</evidence>
<dbReference type="AlphaFoldDB" id="A0A507EY72"/>
<evidence type="ECO:0000313" key="4">
    <source>
        <dbReference type="Proteomes" id="UP000320333"/>
    </source>
</evidence>
<feature type="region of interest" description="Disordered" evidence="1">
    <location>
        <begin position="58"/>
        <end position="86"/>
    </location>
</feature>
<reference evidence="3 4" key="1">
    <citation type="journal article" date="2019" name="Sci. Rep.">
        <title>Comparative genomics of chytrid fungi reveal insights into the obligate biotrophic and pathogenic lifestyle of Synchytrium endobioticum.</title>
        <authorList>
            <person name="van de Vossenberg B.T.L.H."/>
            <person name="Warris S."/>
            <person name="Nguyen H.D.T."/>
            <person name="van Gent-Pelzer M.P.E."/>
            <person name="Joly D.L."/>
            <person name="van de Geest H.C."/>
            <person name="Bonants P.J.M."/>
            <person name="Smith D.S."/>
            <person name="Levesque C.A."/>
            <person name="van der Lee T.A.J."/>
        </authorList>
    </citation>
    <scope>NUCLEOTIDE SEQUENCE [LARGE SCALE GENOMIC DNA]</scope>
    <source>
        <strain evidence="3 4">CBS 675.73</strain>
    </source>
</reference>
<feature type="transmembrane region" description="Helical" evidence="2">
    <location>
        <begin position="7"/>
        <end position="26"/>
    </location>
</feature>
<organism evidence="3 4">
    <name type="scientific">Chytriomyces confervae</name>
    <dbReference type="NCBI Taxonomy" id="246404"/>
    <lineage>
        <taxon>Eukaryota</taxon>
        <taxon>Fungi</taxon>
        <taxon>Fungi incertae sedis</taxon>
        <taxon>Chytridiomycota</taxon>
        <taxon>Chytridiomycota incertae sedis</taxon>
        <taxon>Chytridiomycetes</taxon>
        <taxon>Chytridiales</taxon>
        <taxon>Chytriomycetaceae</taxon>
        <taxon>Chytriomyces</taxon>
    </lineage>
</organism>
<dbReference type="EMBL" id="QEAP01000330">
    <property type="protein sequence ID" value="TPX68989.1"/>
    <property type="molecule type" value="Genomic_DNA"/>
</dbReference>
<keyword evidence="2" id="KW-1133">Transmembrane helix</keyword>
<keyword evidence="4" id="KW-1185">Reference proteome</keyword>